<evidence type="ECO:0000259" key="5">
    <source>
        <dbReference type="PROSITE" id="PS51078"/>
    </source>
</evidence>
<feature type="domain" description="HTH iclR-type" evidence="4">
    <location>
        <begin position="1"/>
        <end position="55"/>
    </location>
</feature>
<reference evidence="6" key="2">
    <citation type="submission" date="2020-02" db="EMBL/GenBank/DDBJ databases">
        <authorList>
            <person name="Matsumoto Y."/>
            <person name="Motooka D."/>
            <person name="Nakamura S."/>
        </authorList>
    </citation>
    <scope>NUCLEOTIDE SEQUENCE</scope>
    <source>
        <strain evidence="6">JCM 13671</strain>
    </source>
</reference>
<reference evidence="6" key="1">
    <citation type="journal article" date="2019" name="Emerg. Microbes Infect.">
        <title>Comprehensive subspecies identification of 175 nontuberculous mycobacteria species based on 7547 genomic profiles.</title>
        <authorList>
            <person name="Matsumoto Y."/>
            <person name="Kinjo T."/>
            <person name="Motooka D."/>
            <person name="Nabeya D."/>
            <person name="Jung N."/>
            <person name="Uechi K."/>
            <person name="Horii T."/>
            <person name="Iida T."/>
            <person name="Fujita J."/>
            <person name="Nakamura S."/>
        </authorList>
    </citation>
    <scope>NUCLEOTIDE SEQUENCE [LARGE SCALE GENOMIC DNA]</scope>
    <source>
        <strain evidence="6">JCM 13671</strain>
    </source>
</reference>
<keyword evidence="2" id="KW-0238">DNA-binding</keyword>
<gene>
    <name evidence="6" type="ORF">MCNF_50400</name>
</gene>
<evidence type="ECO:0000256" key="2">
    <source>
        <dbReference type="ARBA" id="ARBA00023125"/>
    </source>
</evidence>
<dbReference type="InterPro" id="IPR036388">
    <property type="entry name" value="WH-like_DNA-bd_sf"/>
</dbReference>
<keyword evidence="7" id="KW-1185">Reference proteome</keyword>
<dbReference type="PROSITE" id="PS51078">
    <property type="entry name" value="ICLR_ED"/>
    <property type="match status" value="1"/>
</dbReference>
<dbReference type="RefSeq" id="WP_163645526.1">
    <property type="nucleotide sequence ID" value="NZ_AP022612.1"/>
</dbReference>
<dbReference type="Gene3D" id="1.10.10.10">
    <property type="entry name" value="Winged helix-like DNA-binding domain superfamily/Winged helix DNA-binding domain"/>
    <property type="match status" value="1"/>
</dbReference>
<evidence type="ECO:0000256" key="3">
    <source>
        <dbReference type="ARBA" id="ARBA00023163"/>
    </source>
</evidence>
<dbReference type="AlphaFoldDB" id="A0A7I7Y448"/>
<dbReference type="PROSITE" id="PS51077">
    <property type="entry name" value="HTH_ICLR"/>
    <property type="match status" value="1"/>
</dbReference>
<keyword evidence="3" id="KW-0804">Transcription</keyword>
<evidence type="ECO:0000313" key="6">
    <source>
        <dbReference type="EMBL" id="BBZ36435.1"/>
    </source>
</evidence>
<feature type="domain" description="IclR-ED" evidence="5">
    <location>
        <begin position="56"/>
        <end position="240"/>
    </location>
</feature>
<dbReference type="InterPro" id="IPR011991">
    <property type="entry name" value="ArsR-like_HTH"/>
</dbReference>
<dbReference type="SMART" id="SM00346">
    <property type="entry name" value="HTH_ICLR"/>
    <property type="match status" value="1"/>
</dbReference>
<keyword evidence="1" id="KW-0805">Transcription regulation</keyword>
<dbReference type="InterPro" id="IPR005471">
    <property type="entry name" value="Tscrpt_reg_IclR_N"/>
</dbReference>
<sequence length="252" mass="27670">MSDTLTALAEHESLSATQISEIIQEPRSSVYRLLRTMREYGYVDRAHRGEFVLGTRLLQLGAGVAARFNLREAALPRMWELRDETDATVLLFVKRGDHAICVERFDGRYVRWEITDVGDLLPLYAGAAPRLMLALSSDEEIDRYLDEATLEAPTKHSPTSPRRVREMLAEIRTTGVAVSDQDLVIGVASIAAPIRNHSGEVVGAMSYSGLAATLLGNGNRDKSIALIKAAALATSLDLGWNPDRNTPVDHST</sequence>
<dbReference type="Pfam" id="PF09339">
    <property type="entry name" value="HTH_IclR"/>
    <property type="match status" value="1"/>
</dbReference>
<dbReference type="Gene3D" id="3.30.450.40">
    <property type="match status" value="1"/>
</dbReference>
<evidence type="ECO:0000313" key="7">
    <source>
        <dbReference type="Proteomes" id="UP000466931"/>
    </source>
</evidence>
<dbReference type="InterPro" id="IPR036390">
    <property type="entry name" value="WH_DNA-bd_sf"/>
</dbReference>
<dbReference type="Proteomes" id="UP000466931">
    <property type="component" value="Chromosome"/>
</dbReference>
<dbReference type="PANTHER" id="PTHR30136:SF24">
    <property type="entry name" value="HTH-TYPE TRANSCRIPTIONAL REPRESSOR ALLR"/>
    <property type="match status" value="1"/>
</dbReference>
<protein>
    <submittedName>
        <fullName evidence="6">IclR family transcriptional regulator</fullName>
    </submittedName>
</protein>
<dbReference type="PANTHER" id="PTHR30136">
    <property type="entry name" value="HELIX-TURN-HELIX TRANSCRIPTIONAL REGULATOR, ICLR FAMILY"/>
    <property type="match status" value="1"/>
</dbReference>
<proteinExistence type="predicted"/>
<dbReference type="InterPro" id="IPR029016">
    <property type="entry name" value="GAF-like_dom_sf"/>
</dbReference>
<evidence type="ECO:0000259" key="4">
    <source>
        <dbReference type="PROSITE" id="PS51077"/>
    </source>
</evidence>
<dbReference type="SUPFAM" id="SSF55781">
    <property type="entry name" value="GAF domain-like"/>
    <property type="match status" value="1"/>
</dbReference>
<dbReference type="InterPro" id="IPR014757">
    <property type="entry name" value="Tscrpt_reg_IclR_C"/>
</dbReference>
<dbReference type="GO" id="GO:0003677">
    <property type="term" value="F:DNA binding"/>
    <property type="evidence" value="ECO:0007669"/>
    <property type="project" value="UniProtKB-KW"/>
</dbReference>
<dbReference type="CDD" id="cd00090">
    <property type="entry name" value="HTH_ARSR"/>
    <property type="match status" value="1"/>
</dbReference>
<dbReference type="Pfam" id="PF01614">
    <property type="entry name" value="IclR_C"/>
    <property type="match status" value="1"/>
</dbReference>
<dbReference type="GO" id="GO:0003700">
    <property type="term" value="F:DNA-binding transcription factor activity"/>
    <property type="evidence" value="ECO:0007669"/>
    <property type="project" value="TreeGrafter"/>
</dbReference>
<dbReference type="SUPFAM" id="SSF46785">
    <property type="entry name" value="Winged helix' DNA-binding domain"/>
    <property type="match status" value="1"/>
</dbReference>
<evidence type="ECO:0000256" key="1">
    <source>
        <dbReference type="ARBA" id="ARBA00023015"/>
    </source>
</evidence>
<dbReference type="GO" id="GO:0045892">
    <property type="term" value="P:negative regulation of DNA-templated transcription"/>
    <property type="evidence" value="ECO:0007669"/>
    <property type="project" value="TreeGrafter"/>
</dbReference>
<name>A0A7I7Y448_9MYCO</name>
<dbReference type="InterPro" id="IPR050707">
    <property type="entry name" value="HTH_MetabolicPath_Reg"/>
</dbReference>
<dbReference type="EMBL" id="AP022612">
    <property type="protein sequence ID" value="BBZ36435.1"/>
    <property type="molecule type" value="Genomic_DNA"/>
</dbReference>
<accession>A0A7I7Y448</accession>
<organism evidence="6 7">
    <name type="scientific">Mycolicibacterium confluentis</name>
    <dbReference type="NCBI Taxonomy" id="28047"/>
    <lineage>
        <taxon>Bacteria</taxon>
        <taxon>Bacillati</taxon>
        <taxon>Actinomycetota</taxon>
        <taxon>Actinomycetes</taxon>
        <taxon>Mycobacteriales</taxon>
        <taxon>Mycobacteriaceae</taxon>
        <taxon>Mycolicibacterium</taxon>
    </lineage>
</organism>